<reference evidence="10" key="1">
    <citation type="submission" date="2025-08" db="UniProtKB">
        <authorList>
            <consortium name="RefSeq"/>
        </authorList>
    </citation>
    <scope>IDENTIFICATION</scope>
    <source>
        <strain evidence="10">Nigerian</strain>
        <tissue evidence="10">Liver and blood</tissue>
    </source>
</reference>
<proteinExistence type="predicted"/>
<dbReference type="InterPro" id="IPR050735">
    <property type="entry name" value="Kininogen_Fetuin_HRG"/>
</dbReference>
<dbReference type="AlphaFoldDB" id="A0A8J0SI56"/>
<comment type="subcellular location">
    <subcellularLocation>
        <location evidence="1">Secreted</location>
    </subcellularLocation>
</comment>
<evidence type="ECO:0000256" key="5">
    <source>
        <dbReference type="ARBA" id="ARBA00023157"/>
    </source>
</evidence>
<dbReference type="SUPFAM" id="SSF54403">
    <property type="entry name" value="Cystatin/monellin"/>
    <property type="match status" value="2"/>
</dbReference>
<evidence type="ECO:0000256" key="2">
    <source>
        <dbReference type="ARBA" id="ARBA00022525"/>
    </source>
</evidence>
<feature type="region of interest" description="Disordered" evidence="7">
    <location>
        <begin position="348"/>
        <end position="402"/>
    </location>
</feature>
<keyword evidence="9" id="KW-1185">Reference proteome</keyword>
<dbReference type="RefSeq" id="XP_012814309.2">
    <property type="nucleotide sequence ID" value="XM_012958855.2"/>
</dbReference>
<keyword evidence="2" id="KW-0964">Secreted</keyword>
<feature type="domain" description="Cystatin" evidence="8">
    <location>
        <begin position="78"/>
        <end position="195"/>
    </location>
</feature>
<feature type="domain" description="Cystatin" evidence="8">
    <location>
        <begin position="207"/>
        <end position="317"/>
    </location>
</feature>
<dbReference type="GO" id="GO:0060255">
    <property type="term" value="P:regulation of macromolecule metabolic process"/>
    <property type="evidence" value="ECO:0007669"/>
    <property type="project" value="UniProtKB-ARBA"/>
</dbReference>
<protein>
    <submittedName>
        <fullName evidence="10">MGC69493 protein isoform X1</fullName>
    </submittedName>
</protein>
<keyword evidence="6" id="KW-0325">Glycoprotein</keyword>
<dbReference type="FunFam" id="3.10.450.10:FF:000031">
    <property type="entry name" value="Histidine-rich glycoprotein"/>
    <property type="match status" value="1"/>
</dbReference>
<dbReference type="SMART" id="SM00043">
    <property type="entry name" value="CY"/>
    <property type="match status" value="2"/>
</dbReference>
<sequence length="474" mass="53975">MNLVNCISMAQTTGEIYAFAGGAAREVDVAISPSPRKQELHRIIQLVMRRRYQQLSEDTMERLCILVLCVLVPLCRAESPLSPVVSPIACSATEFEAGVALDLINEDRRTGFVFKPLHVVEVHKQEVQSHLYPASTIYYLTIDVLETNCSVLSRRSWKDCSQISSFHLWVFGQCKAIILLSLPWRVQKLLNYNCTTASVPLSVIVQTCPDCPIPTWGIRSETREMAEKLLGDFNKESNSTRHFRLDHIESETFQWVIGPFYFIMFTIKETECRKTKKNVNLMDCKFLEDKDARVGFCWGWLTTNYYTGEEDKQVTCEVYEPKVDRSPETDYHGPHAFIRGREIQLEGQEKPGAAGKAHDEPHPSQKGKKPDHPPKDSSHKDHSGFSEEHGEKKPSVRKPKGLVQKFRLNDSDVLPAPAITISIPPLPTRPEVRSEFIEFPETDSHLPTCPWTKEDTPEILQYLPRKHNQVSADV</sequence>
<keyword evidence="3" id="KW-0732">Signal</keyword>
<dbReference type="Proteomes" id="UP000008143">
    <property type="component" value="Chromosome 1"/>
</dbReference>
<evidence type="ECO:0000313" key="10">
    <source>
        <dbReference type="RefSeq" id="XP_012814309.2"/>
    </source>
</evidence>
<dbReference type="InterPro" id="IPR046350">
    <property type="entry name" value="Cystatin_sf"/>
</dbReference>
<dbReference type="PANTHER" id="PTHR13814">
    <property type="entry name" value="FETUIN"/>
    <property type="match status" value="1"/>
</dbReference>
<dbReference type="GO" id="GO:0004866">
    <property type="term" value="F:endopeptidase inhibitor activity"/>
    <property type="evidence" value="ECO:0000318"/>
    <property type="project" value="GO_Central"/>
</dbReference>
<evidence type="ECO:0000259" key="8">
    <source>
        <dbReference type="SMART" id="SM00043"/>
    </source>
</evidence>
<dbReference type="AGR" id="Xenbase:XB-GENE-485728"/>
<dbReference type="Pfam" id="PF00031">
    <property type="entry name" value="Cystatin"/>
    <property type="match status" value="1"/>
</dbReference>
<keyword evidence="4" id="KW-0677">Repeat</keyword>
<organism evidence="9 10">
    <name type="scientific">Xenopus tropicalis</name>
    <name type="common">Western clawed frog</name>
    <name type="synonym">Silurana tropicalis</name>
    <dbReference type="NCBI Taxonomy" id="8364"/>
    <lineage>
        <taxon>Eukaryota</taxon>
        <taxon>Metazoa</taxon>
        <taxon>Chordata</taxon>
        <taxon>Craniata</taxon>
        <taxon>Vertebrata</taxon>
        <taxon>Euteleostomi</taxon>
        <taxon>Amphibia</taxon>
        <taxon>Batrachia</taxon>
        <taxon>Anura</taxon>
        <taxon>Pipoidea</taxon>
        <taxon>Pipidae</taxon>
        <taxon>Xenopodinae</taxon>
        <taxon>Xenopus</taxon>
        <taxon>Silurana</taxon>
    </lineage>
</organism>
<name>A0A8J0SI56_XENTR</name>
<evidence type="ECO:0000256" key="3">
    <source>
        <dbReference type="ARBA" id="ARBA00022729"/>
    </source>
</evidence>
<evidence type="ECO:0000256" key="7">
    <source>
        <dbReference type="SAM" id="MobiDB-lite"/>
    </source>
</evidence>
<evidence type="ECO:0000256" key="1">
    <source>
        <dbReference type="ARBA" id="ARBA00004613"/>
    </source>
</evidence>
<evidence type="ECO:0000313" key="11">
    <source>
        <dbReference type="Xenbase" id="XB-GENE-485728"/>
    </source>
</evidence>
<dbReference type="OrthoDB" id="9941887at2759"/>
<dbReference type="PANTHER" id="PTHR13814:SF18">
    <property type="entry name" value="FETUIN-B"/>
    <property type="match status" value="1"/>
</dbReference>
<dbReference type="Xenbase" id="XB-GENE-485728">
    <property type="gene designation" value="MGC69493"/>
</dbReference>
<dbReference type="FunFam" id="3.10.450.10:FF:000005">
    <property type="entry name" value="Histidine-rich glycoprotein"/>
    <property type="match status" value="1"/>
</dbReference>
<accession>A0A8J0SI56</accession>
<dbReference type="GeneID" id="448006"/>
<keyword evidence="5" id="KW-1015">Disulfide bond</keyword>
<dbReference type="GO" id="GO:0005576">
    <property type="term" value="C:extracellular region"/>
    <property type="evidence" value="ECO:0000318"/>
    <property type="project" value="GO_Central"/>
</dbReference>
<feature type="compositionally biased region" description="Basic and acidic residues" evidence="7">
    <location>
        <begin position="356"/>
        <end position="394"/>
    </location>
</feature>
<evidence type="ECO:0000256" key="6">
    <source>
        <dbReference type="ARBA" id="ARBA00023180"/>
    </source>
</evidence>
<evidence type="ECO:0000313" key="9">
    <source>
        <dbReference type="Proteomes" id="UP000008143"/>
    </source>
</evidence>
<dbReference type="Gene3D" id="3.10.450.10">
    <property type="match status" value="2"/>
</dbReference>
<evidence type="ECO:0000256" key="4">
    <source>
        <dbReference type="ARBA" id="ARBA00022737"/>
    </source>
</evidence>
<gene>
    <name evidence="10 11" type="primary">MGC69493</name>
</gene>
<dbReference type="InterPro" id="IPR000010">
    <property type="entry name" value="Cystatin_dom"/>
</dbReference>
<dbReference type="CDD" id="cd00042">
    <property type="entry name" value="CY"/>
    <property type="match status" value="2"/>
</dbReference>
<dbReference type="GO" id="GO:0004869">
    <property type="term" value="F:cysteine-type endopeptidase inhibitor activity"/>
    <property type="evidence" value="ECO:0007669"/>
    <property type="project" value="InterPro"/>
</dbReference>